<comment type="caution">
    <text evidence="4">The sequence shown here is derived from an EMBL/GenBank/DDBJ whole genome shotgun (WGS) entry which is preliminary data.</text>
</comment>
<dbReference type="PANTHER" id="PTHR30483:SF37">
    <property type="entry name" value="ABC TRANSPORTER SUBSTRATE-BINDING PROTEIN"/>
    <property type="match status" value="1"/>
</dbReference>
<feature type="domain" description="Leucine-binding protein" evidence="3">
    <location>
        <begin position="21"/>
        <end position="346"/>
    </location>
</feature>
<organism evidence="4">
    <name type="scientific">Thermus islandicus</name>
    <dbReference type="NCBI Taxonomy" id="540988"/>
    <lineage>
        <taxon>Bacteria</taxon>
        <taxon>Thermotogati</taxon>
        <taxon>Deinococcota</taxon>
        <taxon>Deinococci</taxon>
        <taxon>Thermales</taxon>
        <taxon>Thermaceae</taxon>
        <taxon>Thermus</taxon>
    </lineage>
</organism>
<dbReference type="Pfam" id="PF13458">
    <property type="entry name" value="Peripla_BP_6"/>
    <property type="match status" value="1"/>
</dbReference>
<name>A0A7C2FQQ2_9DEIN</name>
<gene>
    <name evidence="4" type="ORF">ENP73_02520</name>
</gene>
<evidence type="ECO:0000259" key="3">
    <source>
        <dbReference type="Pfam" id="PF13458"/>
    </source>
</evidence>
<evidence type="ECO:0000313" key="4">
    <source>
        <dbReference type="EMBL" id="HEH81883.1"/>
    </source>
</evidence>
<sequence length="392" mass="42958">MKGIKWALLLGLVGMAWAQTQVKVGVLLPLSGASSVAGKAALNGIQLAVDEANRGGRVRLELAVADDGTDPAKAVPALTKLLTVDRVDIVIGGLASGVTFALSGPVKQYGPLFLCVGAASSVVEQAFEGYPLFFHYHPWDYHNVAAALTFFQYLAQTHEARKVAVLYEDGPFGSSGIRTYRAELEKLGYQVQAEPYKTGSGQFTPILTRFRAFAPDILYWIGYDVDALPIAAQTRQVGLRPKLIYGAPPSWPLGFEKNPLSEDVVGMTAWLPSLRNAESRRFLEAYRREYGEVTEEYFAPMGYVVAKSLALALERAGSADKAKVAEALAGLRMNTPFGPLAFKPSDTGKTRYQGFGPEIWFQFQYLEGARRPVFPKDKASRPLRYPGSYYLR</sequence>
<dbReference type="PANTHER" id="PTHR30483">
    <property type="entry name" value="LEUCINE-SPECIFIC-BINDING PROTEIN"/>
    <property type="match status" value="1"/>
</dbReference>
<dbReference type="InterPro" id="IPR028082">
    <property type="entry name" value="Peripla_BP_I"/>
</dbReference>
<dbReference type="AlphaFoldDB" id="A0A7C2FQQ2"/>
<keyword evidence="2" id="KW-0732">Signal</keyword>
<protein>
    <submittedName>
        <fullName evidence="4">ABC transporter substrate-binding protein</fullName>
    </submittedName>
</protein>
<dbReference type="InterPro" id="IPR028081">
    <property type="entry name" value="Leu-bd"/>
</dbReference>
<evidence type="ECO:0000256" key="1">
    <source>
        <dbReference type="ARBA" id="ARBA00010062"/>
    </source>
</evidence>
<evidence type="ECO:0000256" key="2">
    <source>
        <dbReference type="ARBA" id="ARBA00022729"/>
    </source>
</evidence>
<dbReference type="SUPFAM" id="SSF53822">
    <property type="entry name" value="Periplasmic binding protein-like I"/>
    <property type="match status" value="1"/>
</dbReference>
<comment type="similarity">
    <text evidence="1">Belongs to the leucine-binding protein family.</text>
</comment>
<dbReference type="Gene3D" id="3.40.50.2300">
    <property type="match status" value="2"/>
</dbReference>
<proteinExistence type="inferred from homology"/>
<dbReference type="InterPro" id="IPR051010">
    <property type="entry name" value="BCAA_transport"/>
</dbReference>
<reference evidence="4" key="1">
    <citation type="journal article" date="2020" name="mSystems">
        <title>Genome- and Community-Level Interaction Insights into Carbon Utilization and Element Cycling Functions of Hydrothermarchaeota in Hydrothermal Sediment.</title>
        <authorList>
            <person name="Zhou Z."/>
            <person name="Liu Y."/>
            <person name="Xu W."/>
            <person name="Pan J."/>
            <person name="Luo Z.H."/>
            <person name="Li M."/>
        </authorList>
    </citation>
    <scope>NUCLEOTIDE SEQUENCE [LARGE SCALE GENOMIC DNA]</scope>
    <source>
        <strain evidence="4">SpSt-246</strain>
    </source>
</reference>
<dbReference type="EMBL" id="DSKL01000111">
    <property type="protein sequence ID" value="HEH81883.1"/>
    <property type="molecule type" value="Genomic_DNA"/>
</dbReference>
<accession>A0A7C2FQQ2</accession>